<evidence type="ECO:0000256" key="2">
    <source>
        <dbReference type="ARBA" id="ARBA00038157"/>
    </source>
</evidence>
<dbReference type="EMBL" id="IACT01007969">
    <property type="protein sequence ID" value="LAC27081.1"/>
    <property type="molecule type" value="mRNA"/>
</dbReference>
<name>A0A6A7G8S2_9CRUS</name>
<evidence type="ECO:0000259" key="3">
    <source>
        <dbReference type="Pfam" id="PF00248"/>
    </source>
</evidence>
<reference evidence="4" key="1">
    <citation type="submission" date="2017-11" db="EMBL/GenBank/DDBJ databases">
        <title>The sensing device of the deep-sea amphipod.</title>
        <authorList>
            <person name="Kobayashi H."/>
            <person name="Nagahama T."/>
            <person name="Arai W."/>
            <person name="Sasagawa Y."/>
            <person name="Umeda M."/>
            <person name="Hayashi T."/>
            <person name="Nikaido I."/>
            <person name="Watanabe H."/>
            <person name="Oguri K."/>
            <person name="Kitazato H."/>
            <person name="Fujioka K."/>
            <person name="Kido Y."/>
            <person name="Takami H."/>
        </authorList>
    </citation>
    <scope>NUCLEOTIDE SEQUENCE</scope>
    <source>
        <tissue evidence="4">Whole body</tissue>
    </source>
</reference>
<keyword evidence="1" id="KW-0560">Oxidoreductase</keyword>
<dbReference type="InterPro" id="IPR023210">
    <property type="entry name" value="NADP_OxRdtase_dom"/>
</dbReference>
<proteinExistence type="evidence at transcript level"/>
<accession>A0A6A7G8S2</accession>
<dbReference type="SUPFAM" id="SSF51430">
    <property type="entry name" value="NAD(P)-linked oxidoreductase"/>
    <property type="match status" value="1"/>
</dbReference>
<dbReference type="PANTHER" id="PTHR43364">
    <property type="entry name" value="NADH-SPECIFIC METHYLGLYOXAL REDUCTASE-RELATED"/>
    <property type="match status" value="1"/>
</dbReference>
<protein>
    <submittedName>
        <fullName evidence="4">Aflatoxin B1 aldehyde reductase member 4</fullName>
    </submittedName>
</protein>
<feature type="domain" description="NADP-dependent oxidoreductase" evidence="3">
    <location>
        <begin position="39"/>
        <end position="345"/>
    </location>
</feature>
<dbReference type="PANTHER" id="PTHR43364:SF4">
    <property type="entry name" value="NAD(P)-LINKED OXIDOREDUCTASE SUPERFAMILY PROTEIN"/>
    <property type="match status" value="1"/>
</dbReference>
<dbReference type="InterPro" id="IPR050523">
    <property type="entry name" value="AKR_Detox_Biosynth"/>
</dbReference>
<dbReference type="Gene3D" id="3.20.20.100">
    <property type="entry name" value="NADP-dependent oxidoreductase domain"/>
    <property type="match status" value="1"/>
</dbReference>
<comment type="similarity">
    <text evidence="2">Belongs to the aldo/keto reductase family. Aldo/keto reductase 2 subfamily.</text>
</comment>
<dbReference type="AlphaFoldDB" id="A0A6A7G8S2"/>
<dbReference type="GO" id="GO:0016491">
    <property type="term" value="F:oxidoreductase activity"/>
    <property type="evidence" value="ECO:0007669"/>
    <property type="project" value="UniProtKB-KW"/>
</dbReference>
<evidence type="ECO:0000256" key="1">
    <source>
        <dbReference type="ARBA" id="ARBA00023002"/>
    </source>
</evidence>
<dbReference type="CDD" id="cd19075">
    <property type="entry name" value="AKR_AKR7A1-5"/>
    <property type="match status" value="1"/>
</dbReference>
<dbReference type="Pfam" id="PF00248">
    <property type="entry name" value="Aldo_ket_red"/>
    <property type="match status" value="1"/>
</dbReference>
<organism evidence="4">
    <name type="scientific">Hirondellea gigas</name>
    <dbReference type="NCBI Taxonomy" id="1518452"/>
    <lineage>
        <taxon>Eukaryota</taxon>
        <taxon>Metazoa</taxon>
        <taxon>Ecdysozoa</taxon>
        <taxon>Arthropoda</taxon>
        <taxon>Crustacea</taxon>
        <taxon>Multicrustacea</taxon>
        <taxon>Malacostraca</taxon>
        <taxon>Eumalacostraca</taxon>
        <taxon>Peracarida</taxon>
        <taxon>Amphipoda</taxon>
        <taxon>Amphilochidea</taxon>
        <taxon>Lysianassida</taxon>
        <taxon>Lysianassidira</taxon>
        <taxon>Lysianassoidea</taxon>
        <taxon>Lysianassidae</taxon>
        <taxon>Hirondellea</taxon>
    </lineage>
</organism>
<evidence type="ECO:0000313" key="4">
    <source>
        <dbReference type="EMBL" id="LAC27081.1"/>
    </source>
</evidence>
<sequence>MSIVPVSRLRSIASHLSKVRQDSFISRMMSDQKADPPLRIVLGAMDFGRYAKEPDSFSMIDMFLNDGHSEIDTALMYAGGKSEKILGRHAVCPTPKVKLATKVNPGGGKTLSYGSVMQQFATCSGSLNVDSIDILYLHLPDHDSPIEETLRAVNDLHKKGKFRRFGLSNFSSWEVTRIWYICKGNGWVMPTVYQGMYSAITRSVEAELLPALRTLGIQFYAYSPLGGGILSGKHSFELAAAPDSQAPGRFFGNNWASVYRDRYWHRDSFEAIDQIKAALKKNFGDEVTCADASLRWVLHHSALKSSCGDGLILGASKKHHLEANLKAIHGGPLPEDVVATFDNLWTVAAHHCPTYFR</sequence>
<dbReference type="InterPro" id="IPR036812">
    <property type="entry name" value="NAD(P)_OxRdtase_dom_sf"/>
</dbReference>